<reference evidence="2" key="1">
    <citation type="journal article" date="2021" name="PeerJ">
        <title>Extensive microbial diversity within the chicken gut microbiome revealed by metagenomics and culture.</title>
        <authorList>
            <person name="Gilroy R."/>
            <person name="Ravi A."/>
            <person name="Getino M."/>
            <person name="Pursley I."/>
            <person name="Horton D.L."/>
            <person name="Alikhan N.F."/>
            <person name="Baker D."/>
            <person name="Gharbi K."/>
            <person name="Hall N."/>
            <person name="Watson M."/>
            <person name="Adriaenssens E.M."/>
            <person name="Foster-Nyarko E."/>
            <person name="Jarju S."/>
            <person name="Secka A."/>
            <person name="Antonio M."/>
            <person name="Oren A."/>
            <person name="Chaudhuri R.R."/>
            <person name="La Ragione R."/>
            <person name="Hildebrand F."/>
            <person name="Pallen M.J."/>
        </authorList>
    </citation>
    <scope>NUCLEOTIDE SEQUENCE</scope>
    <source>
        <strain evidence="2">USAMLcec2-132</strain>
    </source>
</reference>
<accession>A0A9D2NGZ6</accession>
<dbReference type="Proteomes" id="UP000823891">
    <property type="component" value="Unassembled WGS sequence"/>
</dbReference>
<protein>
    <submittedName>
        <fullName evidence="2">Uncharacterized protein</fullName>
    </submittedName>
</protein>
<evidence type="ECO:0000313" key="3">
    <source>
        <dbReference type="Proteomes" id="UP000823891"/>
    </source>
</evidence>
<dbReference type="EMBL" id="DWWS01000045">
    <property type="protein sequence ID" value="HJC24530.1"/>
    <property type="molecule type" value="Genomic_DNA"/>
</dbReference>
<evidence type="ECO:0000256" key="1">
    <source>
        <dbReference type="SAM" id="Coils"/>
    </source>
</evidence>
<evidence type="ECO:0000313" key="2">
    <source>
        <dbReference type="EMBL" id="HJC24530.1"/>
    </source>
</evidence>
<name>A0A9D2NGZ6_9FIRM</name>
<keyword evidence="1" id="KW-0175">Coiled coil</keyword>
<feature type="coiled-coil region" evidence="1">
    <location>
        <begin position="249"/>
        <end position="276"/>
    </location>
</feature>
<gene>
    <name evidence="2" type="ORF">H9761_12585</name>
</gene>
<sequence length="293" mass="34083">MSDVQGAPVSVTPDGRILKREEVVAYLKKLSEHILFLGRLEKEITETRAELAEATRGEENEVLSLPEPSPPIKDPYPLLPKIAIPVFSIAFLFADYPLWQRILIFLVAWACLLISMGHHANENDKAQKEWEEKRAAYDREVERIQNLNSVVSSEDTSETAEIKKRLETAETAYQKISASKRELENENILAPNYRKELIPCFLYSLFTQGRVNTLSEAINLFHTEVYQMEQKESQERLREEMRMHQDAIMLQQELNMERISLQIENAKNEIEMQILLDSLYTTDMINRIWRELS</sequence>
<feature type="coiled-coil region" evidence="1">
    <location>
        <begin position="127"/>
        <end position="186"/>
    </location>
</feature>
<organism evidence="2 3">
    <name type="scientific">Candidatus Eisenbergiella merdavium</name>
    <dbReference type="NCBI Taxonomy" id="2838551"/>
    <lineage>
        <taxon>Bacteria</taxon>
        <taxon>Bacillati</taxon>
        <taxon>Bacillota</taxon>
        <taxon>Clostridia</taxon>
        <taxon>Lachnospirales</taxon>
        <taxon>Lachnospiraceae</taxon>
        <taxon>Eisenbergiella</taxon>
    </lineage>
</organism>
<comment type="caution">
    <text evidence="2">The sequence shown here is derived from an EMBL/GenBank/DDBJ whole genome shotgun (WGS) entry which is preliminary data.</text>
</comment>
<reference evidence="2" key="2">
    <citation type="submission" date="2021-04" db="EMBL/GenBank/DDBJ databases">
        <authorList>
            <person name="Gilroy R."/>
        </authorList>
    </citation>
    <scope>NUCLEOTIDE SEQUENCE</scope>
    <source>
        <strain evidence="2">USAMLcec2-132</strain>
    </source>
</reference>
<dbReference type="AlphaFoldDB" id="A0A9D2NGZ6"/>
<proteinExistence type="predicted"/>